<name>A0A7W9BH58_9SPHN</name>
<reference evidence="1 2" key="1">
    <citation type="submission" date="2020-08" db="EMBL/GenBank/DDBJ databases">
        <title>Genomic Encyclopedia of Type Strains, Phase IV (KMG-IV): sequencing the most valuable type-strain genomes for metagenomic binning, comparative biology and taxonomic classification.</title>
        <authorList>
            <person name="Goeker M."/>
        </authorList>
    </citation>
    <scope>NUCLEOTIDE SEQUENCE [LARGE SCALE GENOMIC DNA]</scope>
    <source>
        <strain evidence="1 2">DSM 100044</strain>
    </source>
</reference>
<organism evidence="1 2">
    <name type="scientific">Sphingomonas aerophila</name>
    <dbReference type="NCBI Taxonomy" id="1344948"/>
    <lineage>
        <taxon>Bacteria</taxon>
        <taxon>Pseudomonadati</taxon>
        <taxon>Pseudomonadota</taxon>
        <taxon>Alphaproteobacteria</taxon>
        <taxon>Sphingomonadales</taxon>
        <taxon>Sphingomonadaceae</taxon>
        <taxon>Sphingomonas</taxon>
    </lineage>
</organism>
<dbReference type="EMBL" id="JACIJK010000023">
    <property type="protein sequence ID" value="MBB5717063.1"/>
    <property type="molecule type" value="Genomic_DNA"/>
</dbReference>
<gene>
    <name evidence="1" type="ORF">FHS94_003937</name>
</gene>
<keyword evidence="2" id="KW-1185">Reference proteome</keyword>
<dbReference type="AlphaFoldDB" id="A0A7W9BH58"/>
<dbReference type="Proteomes" id="UP000546200">
    <property type="component" value="Unassembled WGS sequence"/>
</dbReference>
<evidence type="ECO:0000313" key="2">
    <source>
        <dbReference type="Proteomes" id="UP000546200"/>
    </source>
</evidence>
<sequence length="1151" mass="123990">MTESLSIARNFVADARFDQVALFKPEDVVLESYNFVPFVRNGLAGAIVGTPPGGSTRAIVKVSFDVSGSGVPSQSVERELTLYGPGDVVGIDPGQIIRREPAPGSDKSEDTFMAQIEFDRPDLPWMFSPLGPDGNRLEPWLALVVCERARSDILPPASPDLPHILSTELGELQSLEDNAYFAHAQIVGGPKEAIAANPAVADRLSEEHALANLSRLVCPRNLEARKGYRAVLVPAFNCGVKAGLGLSGGTLEPAWLRAPDAADAQSRVQVPAYATWDFDTGPQGDFKLLAERLQPIRAPWQIGRRLIDGSQPSGGIEGPAAGTPGALQVLRCALLSPAEPPPDAPPEQDGWPAPTRDALRMRVDAANADAPLLPRVGPRLYARFQAARNAIGPVFGTPPADTAAAEKSWFNQLNTDPLARIVAGLGTRVIQKDQEQLMQAAWAQVSEINKLNHQIQQHQFAKVLNESHMRRRVAVLRLDEVTRLTRPVHERIRIAARPESLWKQVDDSRTAGSSLSLAARRVTSQSAPAMRKAIAKRDLAEVPSFVADAAGFRDQRRAYANPDGISGFGAKGLDVLGPELVGRVLGVAPDAAFATLKDRVQPLAAGTGIARLSGGVADWGVQADRPVGGLYADYLTKQIDDRVPAPDDSAGVLRAELAGAALAGLAQVNAPEFSQASAAPIGRLAAAMPAAVIRREALTPIQPSVRVVSAAAMRTVASRSSLGSTPIRDALDRTGTTVLSPRGPIVVRPGPDVAPAAPAVTSITRFDTPLSREVTRTVSDLAAAKVGDLARSFDATVNGMALPPARDTSAIPALTLSTADIAEALAPTRTMTAYLKGRIRRWPHLVPADWFDDLRIDPVMAAPVFPRPMYEALDSYDREWLVPGLGTIAEPEFVTLLQANPTFCETFLTGLSDEMGRELLWRNYPTDQRGTYFKRFWDAEQDELIRPIHRFGGGVLGSHISLGGTAEPNFTPIVLVIRGAIVRRYPQMIVASVVAEDDSFPPRFLENSEAEVLFQAHLQPDYLLVGFKLSIEQVDKRRWFLLAEHPTAPRFGMAAALSGNPRSEESPLQQGELDWNDLTELVGGVPTLDRGRFLAPHARTLAIRDEGSVPEVQQWPGSSAVVARTLLRDPVRAAFQGTDLFSQQNPGSPHA</sequence>
<accession>A0A7W9BH58</accession>
<proteinExistence type="predicted"/>
<dbReference type="RefSeq" id="WP_184060838.1">
    <property type="nucleotide sequence ID" value="NZ_JACIJK010000023.1"/>
</dbReference>
<protein>
    <submittedName>
        <fullName evidence="1">Uncharacterized protein</fullName>
    </submittedName>
</protein>
<comment type="caution">
    <text evidence="1">The sequence shown here is derived from an EMBL/GenBank/DDBJ whole genome shotgun (WGS) entry which is preliminary data.</text>
</comment>
<evidence type="ECO:0000313" key="1">
    <source>
        <dbReference type="EMBL" id="MBB5717063.1"/>
    </source>
</evidence>